<keyword evidence="2" id="KW-1185">Reference proteome</keyword>
<accession>A0A0V1H7V7</accession>
<dbReference type="AlphaFoldDB" id="A0A0V1H7V7"/>
<reference evidence="1 2" key="1">
    <citation type="submission" date="2015-01" db="EMBL/GenBank/DDBJ databases">
        <title>Evolution of Trichinella species and genotypes.</title>
        <authorList>
            <person name="Korhonen P.K."/>
            <person name="Edoardo P."/>
            <person name="Giuseppe L.R."/>
            <person name="Gasser R.B."/>
        </authorList>
    </citation>
    <scope>NUCLEOTIDE SEQUENCE [LARGE SCALE GENOMIC DNA]</scope>
    <source>
        <strain evidence="1">ISS1029</strain>
    </source>
</reference>
<gene>
    <name evidence="1" type="ORF">T11_18342</name>
</gene>
<evidence type="ECO:0000313" key="2">
    <source>
        <dbReference type="Proteomes" id="UP000055024"/>
    </source>
</evidence>
<dbReference type="EMBL" id="JYDP01000117">
    <property type="protein sequence ID" value="KRZ06544.1"/>
    <property type="molecule type" value="Genomic_DNA"/>
</dbReference>
<name>A0A0V1H7V7_9BILA</name>
<proteinExistence type="predicted"/>
<comment type="caution">
    <text evidence="1">The sequence shown here is derived from an EMBL/GenBank/DDBJ whole genome shotgun (WGS) entry which is preliminary data.</text>
</comment>
<dbReference type="Proteomes" id="UP000055024">
    <property type="component" value="Unassembled WGS sequence"/>
</dbReference>
<organism evidence="1 2">
    <name type="scientific">Trichinella zimbabwensis</name>
    <dbReference type="NCBI Taxonomy" id="268475"/>
    <lineage>
        <taxon>Eukaryota</taxon>
        <taxon>Metazoa</taxon>
        <taxon>Ecdysozoa</taxon>
        <taxon>Nematoda</taxon>
        <taxon>Enoplea</taxon>
        <taxon>Dorylaimia</taxon>
        <taxon>Trichinellida</taxon>
        <taxon>Trichinellidae</taxon>
        <taxon>Trichinella</taxon>
    </lineage>
</organism>
<protein>
    <submittedName>
        <fullName evidence="1">Uncharacterized protein</fullName>
    </submittedName>
</protein>
<evidence type="ECO:0000313" key="1">
    <source>
        <dbReference type="EMBL" id="KRZ06544.1"/>
    </source>
</evidence>
<sequence>MLSWNFNSSVHYSATIFVEDQRFLLCGYSTYRQEIQGQFRSMSNVVGHHRLLSSEGNFHDPASFSRYICSIGNGHCVCSATIVLFHPIVAMSQMRCGA</sequence>